<evidence type="ECO:0000259" key="3">
    <source>
        <dbReference type="Pfam" id="PF07883"/>
    </source>
</evidence>
<dbReference type="GO" id="GO:0046872">
    <property type="term" value="F:metal ion binding"/>
    <property type="evidence" value="ECO:0007669"/>
    <property type="project" value="UniProtKB-KW"/>
</dbReference>
<proteinExistence type="predicted"/>
<reference evidence="5" key="1">
    <citation type="journal article" date="2014" name="Environ. Microbiol.">
        <title>Comparative genomics of the marine bacterial genus Glaciecola reveals the high degree of genomic diversity and genomic characteristic for cold adaptation.</title>
        <authorList>
            <person name="Qin Q.L."/>
            <person name="Xie B.B."/>
            <person name="Yu Y."/>
            <person name="Shu Y.L."/>
            <person name="Rong J.C."/>
            <person name="Zhang Y.J."/>
            <person name="Zhao D.L."/>
            <person name="Chen X.L."/>
            <person name="Zhang X.Y."/>
            <person name="Chen B."/>
            <person name="Zhou B.C."/>
            <person name="Zhang Y.Z."/>
        </authorList>
    </citation>
    <scope>NUCLEOTIDE SEQUENCE [LARGE SCALE GENOMIC DNA]</scope>
    <source>
        <strain evidence="5">LMG 21857</strain>
    </source>
</reference>
<dbReference type="InterPro" id="IPR013096">
    <property type="entry name" value="Cupin_2"/>
</dbReference>
<dbReference type="RefSeq" id="WP_007107005.1">
    <property type="nucleotide sequence ID" value="NZ_BAER01000127.1"/>
</dbReference>
<dbReference type="PANTHER" id="PTHR35848">
    <property type="entry name" value="OXALATE-BINDING PROTEIN"/>
    <property type="match status" value="1"/>
</dbReference>
<dbReference type="Pfam" id="PF07883">
    <property type="entry name" value="Cupin_2"/>
    <property type="match status" value="1"/>
</dbReference>
<dbReference type="STRING" id="1129793.GPLA_4363"/>
<feature type="chain" id="PRO_5003898740" description="Cupin type-2 domain-containing protein" evidence="2">
    <location>
        <begin position="26"/>
        <end position="149"/>
    </location>
</feature>
<keyword evidence="2" id="KW-0732">Signal</keyword>
<dbReference type="EMBL" id="BAER01000127">
    <property type="protein sequence ID" value="GAC35242.1"/>
    <property type="molecule type" value="Genomic_DNA"/>
</dbReference>
<evidence type="ECO:0000256" key="1">
    <source>
        <dbReference type="ARBA" id="ARBA00022723"/>
    </source>
</evidence>
<comment type="caution">
    <text evidence="4">The sequence shown here is derived from an EMBL/GenBank/DDBJ whole genome shotgun (WGS) entry which is preliminary data.</text>
</comment>
<dbReference type="SUPFAM" id="SSF51182">
    <property type="entry name" value="RmlC-like cupins"/>
    <property type="match status" value="1"/>
</dbReference>
<organism evidence="4 5">
    <name type="scientific">Paraglaciecola polaris LMG 21857</name>
    <dbReference type="NCBI Taxonomy" id="1129793"/>
    <lineage>
        <taxon>Bacteria</taxon>
        <taxon>Pseudomonadati</taxon>
        <taxon>Pseudomonadota</taxon>
        <taxon>Gammaproteobacteria</taxon>
        <taxon>Alteromonadales</taxon>
        <taxon>Alteromonadaceae</taxon>
        <taxon>Paraglaciecola</taxon>
    </lineage>
</organism>
<dbReference type="OrthoDB" id="9806121at2"/>
<dbReference type="InterPro" id="IPR011051">
    <property type="entry name" value="RmlC_Cupin_sf"/>
</dbReference>
<evidence type="ECO:0000313" key="4">
    <source>
        <dbReference type="EMBL" id="GAC35242.1"/>
    </source>
</evidence>
<feature type="signal peptide" evidence="2">
    <location>
        <begin position="1"/>
        <end position="25"/>
    </location>
</feature>
<keyword evidence="1" id="KW-0479">Metal-binding</keyword>
<sequence>MKTKTLSILLAMGSGLSGMSYNAQAQVEEKGLIQTQVVTRQQADVSHYDGAVFYSYFIGDTVGSTGAIAGMAVIEPGFEIHPPHEHIDEEYLTVVSGQGEWSVNGKTFPANTGDMIYVAPNDSHGIFNTGEVPLVFVVSRWKSQQPSAN</sequence>
<dbReference type="AlphaFoldDB" id="K6ZYE2"/>
<evidence type="ECO:0000256" key="2">
    <source>
        <dbReference type="SAM" id="SignalP"/>
    </source>
</evidence>
<feature type="domain" description="Cupin type-2" evidence="3">
    <location>
        <begin position="71"/>
        <end position="138"/>
    </location>
</feature>
<evidence type="ECO:0000313" key="5">
    <source>
        <dbReference type="Proteomes" id="UP000006322"/>
    </source>
</evidence>
<protein>
    <recommendedName>
        <fullName evidence="3">Cupin type-2 domain-containing protein</fullName>
    </recommendedName>
</protein>
<dbReference type="InterPro" id="IPR014710">
    <property type="entry name" value="RmlC-like_jellyroll"/>
</dbReference>
<dbReference type="Gene3D" id="2.60.120.10">
    <property type="entry name" value="Jelly Rolls"/>
    <property type="match status" value="1"/>
</dbReference>
<dbReference type="InterPro" id="IPR051610">
    <property type="entry name" value="GPI/OXD"/>
</dbReference>
<keyword evidence="5" id="KW-1185">Reference proteome</keyword>
<dbReference type="Proteomes" id="UP000006322">
    <property type="component" value="Unassembled WGS sequence"/>
</dbReference>
<name>K6ZYE2_9ALTE</name>
<gene>
    <name evidence="4" type="ORF">GPLA_4363</name>
</gene>
<accession>K6ZYE2</accession>
<dbReference type="PANTHER" id="PTHR35848:SF6">
    <property type="entry name" value="CUPIN TYPE-2 DOMAIN-CONTAINING PROTEIN"/>
    <property type="match status" value="1"/>
</dbReference>